<feature type="domain" description="Rad50/SbcC-type AAA" evidence="3">
    <location>
        <begin position="6"/>
        <end position="68"/>
    </location>
</feature>
<dbReference type="PANTHER" id="PTHR41259:SF1">
    <property type="entry name" value="DOUBLE-STRAND BREAK REPAIR RAD50 ATPASE, PUTATIVE-RELATED"/>
    <property type="match status" value="1"/>
</dbReference>
<feature type="region of interest" description="Disordered" evidence="2">
    <location>
        <begin position="163"/>
        <end position="190"/>
    </location>
</feature>
<reference evidence="4 5" key="1">
    <citation type="submission" date="2018-01" db="EMBL/GenBank/DDBJ databases">
        <title>Twenty Corynebacterium bovis Genomes.</title>
        <authorList>
            <person name="Gulvik C.A."/>
        </authorList>
    </citation>
    <scope>NUCLEOTIDE SEQUENCE [LARGE SCALE GENOMIC DNA]</scope>
    <source>
        <strain evidence="4 5">16-2004</strain>
    </source>
</reference>
<dbReference type="EMBL" id="PQNQ01000004">
    <property type="protein sequence ID" value="RRQ05225.1"/>
    <property type="molecule type" value="Genomic_DNA"/>
</dbReference>
<feature type="compositionally biased region" description="Basic and acidic residues" evidence="2">
    <location>
        <begin position="639"/>
        <end position="648"/>
    </location>
</feature>
<organism evidence="4 5">
    <name type="scientific">Corynebacterium bovis</name>
    <dbReference type="NCBI Taxonomy" id="36808"/>
    <lineage>
        <taxon>Bacteria</taxon>
        <taxon>Bacillati</taxon>
        <taxon>Actinomycetota</taxon>
        <taxon>Actinomycetes</taxon>
        <taxon>Mycobacteriales</taxon>
        <taxon>Corynebacteriaceae</taxon>
        <taxon>Corynebacterium</taxon>
    </lineage>
</organism>
<keyword evidence="1" id="KW-0175">Coiled coil</keyword>
<evidence type="ECO:0000256" key="1">
    <source>
        <dbReference type="SAM" id="Coils"/>
    </source>
</evidence>
<dbReference type="SUPFAM" id="SSF52540">
    <property type="entry name" value="P-loop containing nucleoside triphosphate hydrolases"/>
    <property type="match status" value="1"/>
</dbReference>
<feature type="compositionally biased region" description="Low complexity" evidence="2">
    <location>
        <begin position="653"/>
        <end position="672"/>
    </location>
</feature>
<dbReference type="InterPro" id="IPR038729">
    <property type="entry name" value="Rad50/SbcC_AAA"/>
</dbReference>
<accession>A0A426Q6I0</accession>
<gene>
    <name evidence="4" type="ORF">CXF42_02500</name>
</gene>
<evidence type="ECO:0000313" key="5">
    <source>
        <dbReference type="Proteomes" id="UP000278422"/>
    </source>
</evidence>
<proteinExistence type="predicted"/>
<feature type="coiled-coil region" evidence="1">
    <location>
        <begin position="318"/>
        <end position="345"/>
    </location>
</feature>
<dbReference type="AlphaFoldDB" id="A0A426Q6I0"/>
<feature type="compositionally biased region" description="Gly residues" evidence="2">
    <location>
        <begin position="163"/>
        <end position="175"/>
    </location>
</feature>
<name>A0A426Q6I0_9CORY</name>
<dbReference type="GO" id="GO:0016887">
    <property type="term" value="F:ATP hydrolysis activity"/>
    <property type="evidence" value="ECO:0007669"/>
    <property type="project" value="InterPro"/>
</dbReference>
<keyword evidence="5" id="KW-1185">Reference proteome</keyword>
<feature type="region of interest" description="Disordered" evidence="2">
    <location>
        <begin position="634"/>
        <end position="693"/>
    </location>
</feature>
<feature type="compositionally biased region" description="Low complexity" evidence="2">
    <location>
        <begin position="592"/>
        <end position="618"/>
    </location>
</feature>
<dbReference type="GO" id="GO:0006302">
    <property type="term" value="P:double-strand break repair"/>
    <property type="evidence" value="ECO:0007669"/>
    <property type="project" value="InterPro"/>
</dbReference>
<dbReference type="InterPro" id="IPR027417">
    <property type="entry name" value="P-loop_NTPase"/>
</dbReference>
<dbReference type="PANTHER" id="PTHR41259">
    <property type="entry name" value="DOUBLE-STRAND BREAK REPAIR RAD50 ATPASE, PUTATIVE-RELATED"/>
    <property type="match status" value="1"/>
</dbReference>
<dbReference type="Pfam" id="PF13476">
    <property type="entry name" value="AAA_23"/>
    <property type="match status" value="1"/>
</dbReference>
<feature type="coiled-coil region" evidence="1">
    <location>
        <begin position="218"/>
        <end position="283"/>
    </location>
</feature>
<evidence type="ECO:0000313" key="4">
    <source>
        <dbReference type="EMBL" id="RRQ05225.1"/>
    </source>
</evidence>
<dbReference type="Proteomes" id="UP000278422">
    <property type="component" value="Unassembled WGS sequence"/>
</dbReference>
<evidence type="ECO:0000259" key="3">
    <source>
        <dbReference type="Pfam" id="PF13476"/>
    </source>
</evidence>
<dbReference type="RefSeq" id="WP_125174441.1">
    <property type="nucleotide sequence ID" value="NZ_JBHYBO010000011.1"/>
</dbReference>
<comment type="caution">
    <text evidence="4">The sequence shown here is derived from an EMBL/GenBank/DDBJ whole genome shotgun (WGS) entry which is preliminary data.</text>
</comment>
<feature type="coiled-coil region" evidence="1">
    <location>
        <begin position="732"/>
        <end position="759"/>
    </location>
</feature>
<evidence type="ECO:0000256" key="2">
    <source>
        <dbReference type="SAM" id="MobiDB-lite"/>
    </source>
</evidence>
<feature type="region of interest" description="Disordered" evidence="2">
    <location>
        <begin position="579"/>
        <end position="622"/>
    </location>
</feature>
<protein>
    <recommendedName>
        <fullName evidence="3">Rad50/SbcC-type AAA domain-containing protein</fullName>
    </recommendedName>
</protein>
<sequence length="1018" mass="107077">MLRIHSLTLDHVAGVRHAELTVPDHGVTVVHGPNERGKSTLLKAFQLLLSDYKSTSSAAKVRVLKSTFADEPTTVAASLTVGPHRLEITKSFNKGAGTCILTVHTPRPERVTGAEAVGRFSEILRSELDADLLAALTVEQGDTPGVLAVAGIGALDRALAGAGAGDSAGDGAGEGDGGEGDDGTGAEPGGAADRLIAAIDAEYGRYYTAKTGKPTGELRAAVEALDAATERLDQCRREYEDAQALIAEVGRLTEARSAVHRRIPDAEAEADQARRDHEEARRARDLVDRARDALGRARADVTLAETQRDRRAADVAALDREREALAAAEAEVTGLATAAQEERRRLGTIDATRELVRRRRRLVRTATGAVEAAVEARSAAATLDERRRQLAESTAAEDRTRAAEQVVAENPATAEGLAAIRQADQDLVLAGKLRDAAVTAVTVTGPAGAEAVVDGETRPLDGGVDLRAVRETTIGLGEYEVVVTPARDVRDAQAEVDDARQARDRLLAAWGVGDVAEAEQLARRRVTAGEAVTEARIAFSRVTGGRSLGELREEVDALTRRAEEAYRRWRTSALALAEDVGESPAGDGGPAGAPESGAGAGDPVDAAGGEAPDAGVDVPDPAGCARRLVTDWGLTPAGDDARVGDTRADQATADQGTSDQDSADQDSASGDAQADRAGTDATVPDAGGPDDLEKLGTVDAALESLAETLHDERDRVARGAVAVRWETRRAECERQSGRIARMEEELRQARESRSDAALDEAVDAARRAVEDRTAVLDEHRRDLGDRDVDVLARLAAGAADRVTHVRQEDVRLREQLSHATGALGRSGGAAERFRAAEADHARAARSAEAVRARAAAAELLHRETHAARREARERHAAPFTRAFDQLASVVFGRGVHFEFSADLAVVRRVAGGEVLETGQLSGGAQEQVALLSRLAVATLVGSGGSVPIIIDDALGNTDPERLKLMNAVLGMLGDDHQVIVLTCDPGRFDRIGGGATLVAMDELLAAPADRDAPGAQDA</sequence>
<dbReference type="Gene3D" id="3.40.50.300">
    <property type="entry name" value="P-loop containing nucleotide triphosphate hydrolases"/>
    <property type="match status" value="2"/>
</dbReference>